<dbReference type="Pfam" id="PF13188">
    <property type="entry name" value="PAS_8"/>
    <property type="match status" value="1"/>
</dbReference>
<keyword evidence="10" id="KW-1185">Reference proteome</keyword>
<dbReference type="NCBIfam" id="TIGR00229">
    <property type="entry name" value="sensory_box"/>
    <property type="match status" value="3"/>
</dbReference>
<keyword evidence="4" id="KW-0808">Transferase</keyword>
<dbReference type="EMBL" id="VCYH01000010">
    <property type="protein sequence ID" value="MDN7025849.1"/>
    <property type="molecule type" value="Genomic_DNA"/>
</dbReference>
<feature type="domain" description="PAC" evidence="8">
    <location>
        <begin position="458"/>
        <end position="510"/>
    </location>
</feature>
<feature type="domain" description="Histidine kinase" evidence="6">
    <location>
        <begin position="535"/>
        <end position="739"/>
    </location>
</feature>
<dbReference type="Gene3D" id="3.30.565.10">
    <property type="entry name" value="Histidine kinase-like ATPase, C-terminal domain"/>
    <property type="match status" value="1"/>
</dbReference>
<accession>A0ABT8MD25</accession>
<evidence type="ECO:0000259" key="7">
    <source>
        <dbReference type="PROSITE" id="PS50112"/>
    </source>
</evidence>
<dbReference type="SMART" id="SM00091">
    <property type="entry name" value="PAS"/>
    <property type="match status" value="3"/>
</dbReference>
<dbReference type="InterPro" id="IPR052162">
    <property type="entry name" value="Sensor_kinase/Photoreceptor"/>
</dbReference>
<dbReference type="InterPro" id="IPR013767">
    <property type="entry name" value="PAS_fold"/>
</dbReference>
<evidence type="ECO:0000256" key="2">
    <source>
        <dbReference type="ARBA" id="ARBA00012438"/>
    </source>
</evidence>
<dbReference type="InterPro" id="IPR001610">
    <property type="entry name" value="PAC"/>
</dbReference>
<dbReference type="InterPro" id="IPR035965">
    <property type="entry name" value="PAS-like_dom_sf"/>
</dbReference>
<reference evidence="9" key="1">
    <citation type="submission" date="2019-05" db="EMBL/GenBank/DDBJ databases">
        <title>Methanoculleus sp. FWC-SCC1, a methanogenic archaeon isolated from deep marine cold seep.</title>
        <authorList>
            <person name="Chen Y.-W."/>
            <person name="Chen S.-C."/>
            <person name="Teng N.-H."/>
            <person name="Lai M.-C."/>
        </authorList>
    </citation>
    <scope>NUCLEOTIDE SEQUENCE</scope>
    <source>
        <strain evidence="9">FWC-SCC1</strain>
    </source>
</reference>
<dbReference type="PROSITE" id="PS50109">
    <property type="entry name" value="HIS_KIN"/>
    <property type="match status" value="1"/>
</dbReference>
<comment type="catalytic activity">
    <reaction evidence="1">
        <text>ATP + protein L-histidine = ADP + protein N-phospho-L-histidine.</text>
        <dbReference type="EC" id="2.7.13.3"/>
    </reaction>
</comment>
<dbReference type="SUPFAM" id="SSF55874">
    <property type="entry name" value="ATPase domain of HSP90 chaperone/DNA topoisomerase II/histidine kinase"/>
    <property type="match status" value="1"/>
</dbReference>
<evidence type="ECO:0000259" key="6">
    <source>
        <dbReference type="PROSITE" id="PS50109"/>
    </source>
</evidence>
<dbReference type="Pfam" id="PF00989">
    <property type="entry name" value="PAS"/>
    <property type="match status" value="2"/>
</dbReference>
<name>A0ABT8MD25_9EURY</name>
<feature type="domain" description="PAS" evidence="7">
    <location>
        <begin position="384"/>
        <end position="454"/>
    </location>
</feature>
<dbReference type="InterPro" id="IPR000014">
    <property type="entry name" value="PAS"/>
</dbReference>
<dbReference type="InterPro" id="IPR005467">
    <property type="entry name" value="His_kinase_dom"/>
</dbReference>
<dbReference type="SMART" id="SM00086">
    <property type="entry name" value="PAC"/>
    <property type="match status" value="3"/>
</dbReference>
<feature type="domain" description="PAS" evidence="7">
    <location>
        <begin position="141"/>
        <end position="192"/>
    </location>
</feature>
<dbReference type="EC" id="2.7.13.3" evidence="2"/>
<dbReference type="PANTHER" id="PTHR43304">
    <property type="entry name" value="PHYTOCHROME-LIKE PROTEIN CPH1"/>
    <property type="match status" value="1"/>
</dbReference>
<dbReference type="Gene3D" id="3.30.450.20">
    <property type="entry name" value="PAS domain"/>
    <property type="match status" value="3"/>
</dbReference>
<dbReference type="InterPro" id="IPR036890">
    <property type="entry name" value="HATPase_C_sf"/>
</dbReference>
<dbReference type="CDD" id="cd00075">
    <property type="entry name" value="HATPase"/>
    <property type="match status" value="1"/>
</dbReference>
<feature type="domain" description="PAS" evidence="7">
    <location>
        <begin position="258"/>
        <end position="328"/>
    </location>
</feature>
<evidence type="ECO:0000313" key="9">
    <source>
        <dbReference type="EMBL" id="MDN7025849.1"/>
    </source>
</evidence>
<evidence type="ECO:0000256" key="4">
    <source>
        <dbReference type="ARBA" id="ARBA00022679"/>
    </source>
</evidence>
<evidence type="ECO:0000256" key="3">
    <source>
        <dbReference type="ARBA" id="ARBA00022553"/>
    </source>
</evidence>
<evidence type="ECO:0000256" key="1">
    <source>
        <dbReference type="ARBA" id="ARBA00000085"/>
    </source>
</evidence>
<dbReference type="RefSeq" id="WP_301665041.1">
    <property type="nucleotide sequence ID" value="NZ_VCYH01000010.1"/>
</dbReference>
<dbReference type="PANTHER" id="PTHR43304:SF1">
    <property type="entry name" value="PAC DOMAIN-CONTAINING PROTEIN"/>
    <property type="match status" value="1"/>
</dbReference>
<proteinExistence type="predicted"/>
<evidence type="ECO:0000313" key="10">
    <source>
        <dbReference type="Proteomes" id="UP001168338"/>
    </source>
</evidence>
<feature type="domain" description="PAC" evidence="8">
    <location>
        <begin position="331"/>
        <end position="383"/>
    </location>
</feature>
<evidence type="ECO:0000259" key="8">
    <source>
        <dbReference type="PROSITE" id="PS50113"/>
    </source>
</evidence>
<dbReference type="SMART" id="SM00387">
    <property type="entry name" value="HATPase_c"/>
    <property type="match status" value="1"/>
</dbReference>
<organism evidence="9 10">
    <name type="scientific">Methanoculleus frigidifontis</name>
    <dbReference type="NCBI Taxonomy" id="2584085"/>
    <lineage>
        <taxon>Archaea</taxon>
        <taxon>Methanobacteriati</taxon>
        <taxon>Methanobacteriota</taxon>
        <taxon>Stenosarchaea group</taxon>
        <taxon>Methanomicrobia</taxon>
        <taxon>Methanomicrobiales</taxon>
        <taxon>Methanomicrobiaceae</taxon>
        <taxon>Methanoculleus</taxon>
    </lineage>
</organism>
<dbReference type="Pfam" id="PF02518">
    <property type="entry name" value="HATPase_c"/>
    <property type="match status" value="1"/>
</dbReference>
<dbReference type="Proteomes" id="UP001168338">
    <property type="component" value="Unassembled WGS sequence"/>
</dbReference>
<protein>
    <recommendedName>
        <fullName evidence="2">histidine kinase</fullName>
        <ecNumber evidence="2">2.7.13.3</ecNumber>
    </recommendedName>
</protein>
<comment type="caution">
    <text evidence="9">The sequence shown here is derived from an EMBL/GenBank/DDBJ whole genome shotgun (WGS) entry which is preliminary data.</text>
</comment>
<dbReference type="InterPro" id="IPR004358">
    <property type="entry name" value="Sig_transdc_His_kin-like_C"/>
</dbReference>
<dbReference type="InterPro" id="IPR003594">
    <property type="entry name" value="HATPase_dom"/>
</dbReference>
<dbReference type="InterPro" id="IPR000700">
    <property type="entry name" value="PAS-assoc_C"/>
</dbReference>
<dbReference type="PROSITE" id="PS50112">
    <property type="entry name" value="PAS"/>
    <property type="match status" value="3"/>
</dbReference>
<dbReference type="CDD" id="cd00130">
    <property type="entry name" value="PAS"/>
    <property type="match status" value="3"/>
</dbReference>
<sequence length="754" mass="82497">MLPPSHLSGQAAVACTFFDDIDVGLLIASPDGRIFLINRSLQESLGIRDGGIGDGDAAAMLEAHLAPRVRDGGCIGQVIRTFREGAGSAEAVCHIETPDGEVRVMTFASRIIAAEPFQGCRLLWVNDITGREPFCVQAEERRCRLQAIFDNAPDAVLIVDDAGRCIDANPAASLLLGCARDGLLTRTIFDFLPAGERDAARHRWEMSCAAGKISGEQQIVRSDGSCLRVAWRVALNVLPGQHLGFIRDITARKQTELRLLHLAEIVEASDDAIVGLARDGTVTSWNRAAERIYGYTAGEAIGRPASLLAPPERRDETRSLIDRLAAGEPVEQTETVRLRKDGTTVAVSFAVSPIRDAAGRVTGASATVRDITRQKETERALREREAWFRGIYENAGIGMGIVDRGGHMVDSNPALRNMLGYRADELSGMHFTDFTHPDDQADELALFDELIAEMRERYQMEKRYVARTGYVFWGRVTATLVRDADGHPQHVIRMVEDIHERRQAEAALARRTADLVRLIRQLKEAHAEANLYLDIMTHDIRNANNVSSAYADLLVDVLAGDQWLYARKLRDAIRRSTEILANVDTIRKIHTEAAPLFPVDLDAVIRAEVEGFPGVSVRYDGPAPEVLADGLLPVIFVNLIGNAVKFGGPDVEIAVRVEEAAGTVRVSVEDTGPGVPDDLKEAVFHRFERGRAKGKGEGLGLFICRILAERYGGKIWVDDRACGRPGKGAAFRFTLRKAEDPGDGVLARDEGGVG</sequence>
<gene>
    <name evidence="9" type="ORF">FGU65_13325</name>
</gene>
<dbReference type="PRINTS" id="PR00344">
    <property type="entry name" value="BCTRLSENSOR"/>
</dbReference>
<evidence type="ECO:0000256" key="5">
    <source>
        <dbReference type="ARBA" id="ARBA00022777"/>
    </source>
</evidence>
<dbReference type="SUPFAM" id="SSF55785">
    <property type="entry name" value="PYP-like sensor domain (PAS domain)"/>
    <property type="match status" value="3"/>
</dbReference>
<dbReference type="PROSITE" id="PS50113">
    <property type="entry name" value="PAC"/>
    <property type="match status" value="2"/>
</dbReference>
<keyword evidence="5" id="KW-0418">Kinase</keyword>
<keyword evidence="3" id="KW-0597">Phosphoprotein</keyword>